<dbReference type="PRINTS" id="PR01438">
    <property type="entry name" value="UNVRSLSTRESS"/>
</dbReference>
<comment type="caution">
    <text evidence="3">The sequence shown here is derived from an EMBL/GenBank/DDBJ whole genome shotgun (WGS) entry which is preliminary data.</text>
</comment>
<dbReference type="CDD" id="cd00293">
    <property type="entry name" value="USP-like"/>
    <property type="match status" value="1"/>
</dbReference>
<comment type="similarity">
    <text evidence="1">Belongs to the universal stress protein A family.</text>
</comment>
<dbReference type="Gene3D" id="3.40.50.12370">
    <property type="match status" value="1"/>
</dbReference>
<evidence type="ECO:0000259" key="2">
    <source>
        <dbReference type="Pfam" id="PF00582"/>
    </source>
</evidence>
<dbReference type="EMBL" id="JBHULE010000019">
    <property type="protein sequence ID" value="MFD2564421.1"/>
    <property type="molecule type" value="Genomic_DNA"/>
</dbReference>
<accession>A0ABW5LJJ9</accession>
<dbReference type="InterPro" id="IPR006015">
    <property type="entry name" value="Universal_stress_UspA"/>
</dbReference>
<keyword evidence="4" id="KW-1185">Reference proteome</keyword>
<gene>
    <name evidence="3" type="ORF">ACFSR1_17195</name>
</gene>
<dbReference type="Proteomes" id="UP001597319">
    <property type="component" value="Unassembled WGS sequence"/>
</dbReference>
<dbReference type="RefSeq" id="WP_378294253.1">
    <property type="nucleotide sequence ID" value="NZ_JBHULE010000019.1"/>
</dbReference>
<evidence type="ECO:0000256" key="1">
    <source>
        <dbReference type="ARBA" id="ARBA00008791"/>
    </source>
</evidence>
<dbReference type="PANTHER" id="PTHR46268">
    <property type="entry name" value="STRESS RESPONSE PROTEIN NHAX"/>
    <property type="match status" value="1"/>
</dbReference>
<dbReference type="Pfam" id="PF00582">
    <property type="entry name" value="Usp"/>
    <property type="match status" value="1"/>
</dbReference>
<feature type="domain" description="UspA" evidence="2">
    <location>
        <begin position="1"/>
        <end position="144"/>
    </location>
</feature>
<name>A0ABW5LJJ9_9FLAO</name>
<dbReference type="PANTHER" id="PTHR46268:SF6">
    <property type="entry name" value="UNIVERSAL STRESS PROTEIN UP12"/>
    <property type="match status" value="1"/>
</dbReference>
<evidence type="ECO:0000313" key="4">
    <source>
        <dbReference type="Proteomes" id="UP001597319"/>
    </source>
</evidence>
<evidence type="ECO:0000313" key="3">
    <source>
        <dbReference type="EMBL" id="MFD2564421.1"/>
    </source>
</evidence>
<proteinExistence type="inferred from homology"/>
<sequence>MKTILYATDYTDHSLSALQYAYDLSTRIKAQLTILHVFDIPSFPGTTIISPLSKTVKRAYAEQNSIIKTYCAKHLGNDFENNNVKTSVIKHMSVVDGILEKGKSLSADMLIIGIKDENSKRGILEGDIAKTLITKAPCPLLVIPDNSSAKQIKHLVYATDFEERDIFAIEKLAHLASPFNAEIHIVHISTKDTEEEENKMAWFKEMVEQNVDYPNLDFDNLVSDTIYEKLNTYLKDKKADLVSLLEREDKGFLKKLFHRDLVKKVESHTSIPLLSFNS</sequence>
<protein>
    <submittedName>
        <fullName evidence="3">Universal stress protein</fullName>
    </submittedName>
</protein>
<reference evidence="4" key="1">
    <citation type="journal article" date="2019" name="Int. J. Syst. Evol. Microbiol.">
        <title>The Global Catalogue of Microorganisms (GCM) 10K type strain sequencing project: providing services to taxonomists for standard genome sequencing and annotation.</title>
        <authorList>
            <consortium name="The Broad Institute Genomics Platform"/>
            <consortium name="The Broad Institute Genome Sequencing Center for Infectious Disease"/>
            <person name="Wu L."/>
            <person name="Ma J."/>
        </authorList>
    </citation>
    <scope>NUCLEOTIDE SEQUENCE [LARGE SCALE GENOMIC DNA]</scope>
    <source>
        <strain evidence="4">KCTC 52274</strain>
    </source>
</reference>
<dbReference type="InterPro" id="IPR006016">
    <property type="entry name" value="UspA"/>
</dbReference>
<organism evidence="3 4">
    <name type="scientific">Aquimarina rubra</name>
    <dbReference type="NCBI Taxonomy" id="1920033"/>
    <lineage>
        <taxon>Bacteria</taxon>
        <taxon>Pseudomonadati</taxon>
        <taxon>Bacteroidota</taxon>
        <taxon>Flavobacteriia</taxon>
        <taxon>Flavobacteriales</taxon>
        <taxon>Flavobacteriaceae</taxon>
        <taxon>Aquimarina</taxon>
    </lineage>
</organism>
<dbReference type="SUPFAM" id="SSF52402">
    <property type="entry name" value="Adenine nucleotide alpha hydrolases-like"/>
    <property type="match status" value="2"/>
</dbReference>